<dbReference type="PANTHER" id="PTHR43360">
    <property type="entry name" value="CARBON DIOXIDE CONCENTRATING MECHANISM PROTEIN CCMM"/>
    <property type="match status" value="1"/>
</dbReference>
<keyword evidence="11" id="KW-0479">Metal-binding</keyword>
<evidence type="ECO:0000256" key="14">
    <source>
        <dbReference type="SAM" id="MobiDB-lite"/>
    </source>
</evidence>
<dbReference type="RefSeq" id="WP_106308481.1">
    <property type="nucleotide sequence ID" value="NZ_PVWO01000290.1"/>
</dbReference>
<evidence type="ECO:0000256" key="11">
    <source>
        <dbReference type="PIRSR" id="PIRSR037250-51"/>
    </source>
</evidence>
<evidence type="ECO:0000256" key="4">
    <source>
        <dbReference type="ARBA" id="ARBA00023587"/>
    </source>
</evidence>
<dbReference type="CDD" id="cd00307">
    <property type="entry name" value="RuBisCO_small_like"/>
    <property type="match status" value="2"/>
</dbReference>
<dbReference type="SMART" id="SM00961">
    <property type="entry name" value="RuBisCO_small"/>
    <property type="match status" value="3"/>
</dbReference>
<feature type="disulfide bond" evidence="13">
    <location>
        <begin position="395"/>
        <end position="413"/>
    </location>
</feature>
<dbReference type="EMBL" id="PVWO01000290">
    <property type="protein sequence ID" value="PSB53815.1"/>
    <property type="molecule type" value="Genomic_DNA"/>
</dbReference>
<dbReference type="SUPFAM" id="SSF51161">
    <property type="entry name" value="Trimeric LpxA-like enzymes"/>
    <property type="match status" value="1"/>
</dbReference>
<evidence type="ECO:0000259" key="15">
    <source>
        <dbReference type="SMART" id="SM00961"/>
    </source>
</evidence>
<feature type="disulfide bond" evidence="12">
    <location>
        <begin position="197"/>
        <end position="203"/>
    </location>
</feature>
<keyword evidence="2" id="KW-0677">Repeat</keyword>
<organism evidence="16 17">
    <name type="scientific">Chamaesiphon polymorphus CCALA 037</name>
    <dbReference type="NCBI Taxonomy" id="2107692"/>
    <lineage>
        <taxon>Bacteria</taxon>
        <taxon>Bacillati</taxon>
        <taxon>Cyanobacteriota</taxon>
        <taxon>Cyanophyceae</taxon>
        <taxon>Gomontiellales</taxon>
        <taxon>Chamaesiphonaceae</taxon>
        <taxon>Chamaesiphon</taxon>
    </lineage>
</organism>
<evidence type="ECO:0000256" key="6">
    <source>
        <dbReference type="ARBA" id="ARBA00023636"/>
    </source>
</evidence>
<dbReference type="GO" id="GO:0015979">
    <property type="term" value="P:photosynthesis"/>
    <property type="evidence" value="ECO:0007669"/>
    <property type="project" value="UniProtKB-KW"/>
</dbReference>
<evidence type="ECO:0000256" key="8">
    <source>
        <dbReference type="ARBA" id="ARBA00024446"/>
    </source>
</evidence>
<dbReference type="GO" id="GO:0031470">
    <property type="term" value="C:carboxysome"/>
    <property type="evidence" value="ECO:0007669"/>
    <property type="project" value="UniProtKB-SubCell"/>
</dbReference>
<dbReference type="AlphaFoldDB" id="A0A2T1G997"/>
<feature type="domain" description="Ribulose bisphosphate carboxylase small subunit" evidence="15">
    <location>
        <begin position="472"/>
        <end position="564"/>
    </location>
</feature>
<keyword evidence="3" id="KW-0120">Carbon dioxide fixation</keyword>
<evidence type="ECO:0000256" key="3">
    <source>
        <dbReference type="ARBA" id="ARBA00023300"/>
    </source>
</evidence>
<dbReference type="Gene3D" id="2.160.10.10">
    <property type="entry name" value="Hexapeptide repeat proteins"/>
    <property type="match status" value="1"/>
</dbReference>
<proteinExistence type="inferred from homology"/>
<evidence type="ECO:0000256" key="12">
    <source>
        <dbReference type="PIRSR" id="PIRSR037250-52"/>
    </source>
</evidence>
<comment type="similarity">
    <text evidence="5">Belongs to the gamma-class carbonic anhydrase family.</text>
</comment>
<feature type="disulfide bond" evidence="13">
    <location>
        <begin position="274"/>
        <end position="292"/>
    </location>
</feature>
<gene>
    <name evidence="16" type="ORF">C7B77_19260</name>
</gene>
<evidence type="ECO:0000256" key="7">
    <source>
        <dbReference type="ARBA" id="ARBA00023669"/>
    </source>
</evidence>
<dbReference type="InterPro" id="IPR047223">
    <property type="entry name" value="CA_gamma_LbH"/>
</dbReference>
<comment type="caution">
    <text evidence="16">The sequence shown here is derived from an EMBL/GenBank/DDBJ whole genome shotgun (WGS) entry which is preliminary data.</text>
</comment>
<feature type="active site" description="Proton donor/acceptor" evidence="10">
    <location>
        <position position="59"/>
    </location>
</feature>
<dbReference type="Pfam" id="PF14602">
    <property type="entry name" value="Hexapep_2"/>
    <property type="match status" value="1"/>
</dbReference>
<comment type="subcellular location">
    <subcellularLocation>
        <location evidence="4">Carboxysome</location>
    </subcellularLocation>
</comment>
<dbReference type="Proteomes" id="UP000238937">
    <property type="component" value="Unassembled WGS sequence"/>
</dbReference>
<dbReference type="GO" id="GO:0043886">
    <property type="term" value="F:structural constituent of carboxysome shell"/>
    <property type="evidence" value="ECO:0007669"/>
    <property type="project" value="InterPro"/>
</dbReference>
<accession>A0A2T1G997</accession>
<reference evidence="16 17" key="1">
    <citation type="submission" date="2018-03" db="EMBL/GenBank/DDBJ databases">
        <title>The ancient ancestry and fast evolution of plastids.</title>
        <authorList>
            <person name="Moore K.R."/>
            <person name="Magnabosco C."/>
            <person name="Momper L."/>
            <person name="Gold D.A."/>
            <person name="Bosak T."/>
            <person name="Fournier G.P."/>
        </authorList>
    </citation>
    <scope>NUCLEOTIDE SEQUENCE [LARGE SCALE GENOMIC DNA]</scope>
    <source>
        <strain evidence="16 17">CCALA 037</strain>
    </source>
</reference>
<dbReference type="InterPro" id="IPR001451">
    <property type="entry name" value="Hexapep"/>
</dbReference>
<keyword evidence="7" id="KW-1282">Carboxysome</keyword>
<keyword evidence="11" id="KW-0862">Zinc</keyword>
<keyword evidence="17" id="KW-1185">Reference proteome</keyword>
<feature type="binding site" description="in other chain" evidence="11">
    <location>
        <position position="110"/>
    </location>
    <ligand>
        <name>Zn(2+)</name>
        <dbReference type="ChEBI" id="CHEBI:29105"/>
        <note>ligand shared between two neighboring subunits</note>
    </ligand>
</feature>
<dbReference type="OrthoDB" id="9803036at2"/>
<evidence type="ECO:0000313" key="17">
    <source>
        <dbReference type="Proteomes" id="UP000238937"/>
    </source>
</evidence>
<evidence type="ECO:0000313" key="16">
    <source>
        <dbReference type="EMBL" id="PSB53815.1"/>
    </source>
</evidence>
<dbReference type="InterPro" id="IPR011004">
    <property type="entry name" value="Trimer_LpxA-like_sf"/>
</dbReference>
<keyword evidence="12" id="KW-1015">Disulfide bond</keyword>
<evidence type="ECO:0000256" key="1">
    <source>
        <dbReference type="ARBA" id="ARBA00022531"/>
    </source>
</evidence>
<feature type="domain" description="Ribulose bisphosphate carboxylase small subunit" evidence="15">
    <location>
        <begin position="350"/>
        <end position="443"/>
    </location>
</feature>
<feature type="region of interest" description="Disordered" evidence="14">
    <location>
        <begin position="321"/>
        <end position="357"/>
    </location>
</feature>
<protein>
    <recommendedName>
        <fullName evidence="6">Carboxysome assembly protein CcmM</fullName>
    </recommendedName>
    <alternativeName>
        <fullName evidence="9">Carbon dioxide concentrating mechanism protein CcmM</fullName>
    </alternativeName>
</protein>
<dbReference type="PANTHER" id="PTHR43360:SF1">
    <property type="entry name" value="CARBOXYSOME ASSEMBLY PROTEIN CCMM"/>
    <property type="match status" value="1"/>
</dbReference>
<evidence type="ECO:0000256" key="10">
    <source>
        <dbReference type="PIRSR" id="PIRSR037250-50"/>
    </source>
</evidence>
<name>A0A2T1G997_9CYAN</name>
<feature type="compositionally biased region" description="Polar residues" evidence="14">
    <location>
        <begin position="342"/>
        <end position="357"/>
    </location>
</feature>
<feature type="domain" description="Ribulose bisphosphate carboxylase small subunit" evidence="15">
    <location>
        <begin position="228"/>
        <end position="322"/>
    </location>
</feature>
<feature type="binding site" description="in other chain" evidence="11">
    <location>
        <position position="78"/>
    </location>
    <ligand>
        <name>Zn(2+)</name>
        <dbReference type="ChEBI" id="CHEBI:29105"/>
        <note>ligand shared between two neighboring subunits</note>
    </ligand>
</feature>
<dbReference type="CDD" id="cd00710">
    <property type="entry name" value="LbH_gamma_CA"/>
    <property type="match status" value="1"/>
</dbReference>
<evidence type="ECO:0000256" key="13">
    <source>
        <dbReference type="PIRSR" id="PIRSR037250-53"/>
    </source>
</evidence>
<dbReference type="Pfam" id="PF00101">
    <property type="entry name" value="RuBisCO_small"/>
    <property type="match status" value="3"/>
</dbReference>
<dbReference type="InterPro" id="IPR000894">
    <property type="entry name" value="RuBisCO_ssu_dom"/>
</dbReference>
<dbReference type="InterPro" id="IPR052265">
    <property type="entry name" value="Gamma-CA"/>
</dbReference>
<dbReference type="GO" id="GO:0015977">
    <property type="term" value="P:carbon fixation"/>
    <property type="evidence" value="ECO:0007669"/>
    <property type="project" value="UniProtKB-KW"/>
</dbReference>
<sequence>MIVVPENITASPPTPWLKTLVEPQIHPSAYVHAFSNIIGDVRIGANVMIAPGISIRADEGNPFGIGDNTNIQDGVVIHGLEQGRVIGDDNTEYSVWIGANTSITHMALIHGPAYVGDNCFIGFRSTVFNAKVGDGCIIMMHALIQDVEIPPGKYVPSGAIITNQQQADRLSEVQPDDRKFAAHIISINDSLRSGYRCADDIECITPLQEAIDISSSGLYGIARAETLKANTPSHTSTLSPEVVGNVRRLLSQGYNIGTEHADKRRFQTSSWTSCASFNTDREGEILAALENCLQEHNGEYVRLIGIDPQAKRRVLESIIQRPGDVPPKTSNSRSAQAEVRSTPATNQPHVLSTSTATGVDPEIKKLVTQLLNSGSQVAVERADKRHFQTSSWTSCGRIEAQHEAAVIVAISECIANHPNDYIRVIGVDAHAKRRVAEKIVHRPGAIVPSQTNNGSSTRHTTTSNTATSSHVSSNVASSSLSLDVVETISRLVAQGSAIFTEFADERRYKSNAWETGGKVAGNNAADITRTLESIVRDRSKSYIRLIGVDQQARKRTVEKLIHRPVK</sequence>
<feature type="region of interest" description="Disordered" evidence="14">
    <location>
        <begin position="443"/>
        <end position="472"/>
    </location>
</feature>
<evidence type="ECO:0000256" key="5">
    <source>
        <dbReference type="ARBA" id="ARBA00023595"/>
    </source>
</evidence>
<dbReference type="GO" id="GO:0046872">
    <property type="term" value="F:metal ion binding"/>
    <property type="evidence" value="ECO:0007669"/>
    <property type="project" value="UniProtKB-KW"/>
</dbReference>
<keyword evidence="8" id="KW-1283">Bacterial microcompartment</keyword>
<feature type="compositionally biased region" description="Low complexity" evidence="14">
    <location>
        <begin position="455"/>
        <end position="472"/>
    </location>
</feature>
<dbReference type="PIRSF" id="PIRSF037250">
    <property type="entry name" value="CcmM"/>
    <property type="match status" value="1"/>
</dbReference>
<dbReference type="InterPro" id="IPR036385">
    <property type="entry name" value="RuBisCO_ssu_sf"/>
</dbReference>
<keyword evidence="1" id="KW-0602">Photosynthesis</keyword>
<dbReference type="Gene3D" id="3.30.190.10">
    <property type="entry name" value="Ribulose bisphosphate carboxylase, small subunit"/>
    <property type="match status" value="3"/>
</dbReference>
<evidence type="ECO:0000256" key="2">
    <source>
        <dbReference type="ARBA" id="ARBA00022737"/>
    </source>
</evidence>
<feature type="binding site" evidence="11">
    <location>
        <position position="105"/>
    </location>
    <ligand>
        <name>Zn(2+)</name>
        <dbReference type="ChEBI" id="CHEBI:29105"/>
        <note>ligand shared between two neighboring subunits</note>
    </ligand>
</feature>
<dbReference type="SUPFAM" id="SSF55239">
    <property type="entry name" value="RuBisCO, small subunit"/>
    <property type="match status" value="3"/>
</dbReference>
<evidence type="ECO:0000256" key="9">
    <source>
        <dbReference type="ARBA" id="ARBA00030397"/>
    </source>
</evidence>
<dbReference type="InterPro" id="IPR017156">
    <property type="entry name" value="CcmM"/>
</dbReference>